<feature type="chain" id="PRO_5015756139" description="Beta-barrel porin 2" evidence="1">
    <location>
        <begin position="41"/>
        <end position="451"/>
    </location>
</feature>
<feature type="signal peptide" evidence="1">
    <location>
        <begin position="1"/>
        <end position="40"/>
    </location>
</feature>
<dbReference type="InterPro" id="IPR018759">
    <property type="entry name" value="BBP2_2"/>
</dbReference>
<dbReference type="Pfam" id="PF10082">
    <property type="entry name" value="BBP2_2"/>
    <property type="match status" value="1"/>
</dbReference>
<dbReference type="Proteomes" id="UP000244013">
    <property type="component" value="Unassembled WGS sequence"/>
</dbReference>
<dbReference type="EMBL" id="QAYE01000001">
    <property type="protein sequence ID" value="PTW48580.1"/>
    <property type="molecule type" value="Genomic_DNA"/>
</dbReference>
<sequence length="451" mass="49990">MTGVRSITQTRAASRHRAAALWLRGTLIAASALTSAVAAAQTSSLLLPPATTSGDDYDRGHNVGVVERGRPEYDALGVRLGSFIVNPQLNTSIGYSDNIFNDNTNKKSDVYTSFEPYVNVASDWSVHQLRLTGAADIRRFAKQTIRNQDAWNVQGSGRIDVTRDLTVRLDAQADRTYESPFSADVVANLIEPSRYLRTFLGTRTSYDSGRSRVIGTIDRTSYEFSSVRFADGLIRDQRYRDRVTYAGTGTYELGFSPSLSLYARLEADRNNYGLAQAFGKPNRDSNGYRGVFGSNFDIAGVARGTVGIGYSYRKFDASQTYRTTSGLSVEARADWFPSELTTVGVLLQRRLIDVDLSNAGSSWDNRIRVTVDHELLYNLIVTVGGEVSKREYPERSSSTQVYRAEVGSRYQITRWLGLDANIGYGSNKPSGVGLGNPFDELRARFSIRIRR</sequence>
<evidence type="ECO:0008006" key="4">
    <source>
        <dbReference type="Google" id="ProtNLM"/>
    </source>
</evidence>
<evidence type="ECO:0000256" key="1">
    <source>
        <dbReference type="SAM" id="SignalP"/>
    </source>
</evidence>
<dbReference type="AlphaFoldDB" id="A0A2T5UAP8"/>
<reference evidence="2 3" key="1">
    <citation type="submission" date="2018-04" db="EMBL/GenBank/DDBJ databases">
        <title>Genomic Encyclopedia of Type Strains, Phase III (KMG-III): the genomes of soil and plant-associated and newly described type strains.</title>
        <authorList>
            <person name="Whitman W."/>
        </authorList>
    </citation>
    <scope>NUCLEOTIDE SEQUENCE [LARGE SCALE GENOMIC DNA]</scope>
    <source>
        <strain evidence="2 3">MA-olki</strain>
    </source>
</reference>
<accession>A0A2T5UAP8</accession>
<gene>
    <name evidence="2" type="ORF">C8J25_10177</name>
</gene>
<name>A0A2T5UAP8_9SPHN</name>
<evidence type="ECO:0000313" key="3">
    <source>
        <dbReference type="Proteomes" id="UP000244013"/>
    </source>
</evidence>
<proteinExistence type="predicted"/>
<comment type="caution">
    <text evidence="2">The sequence shown here is derived from an EMBL/GenBank/DDBJ whole genome shotgun (WGS) entry which is preliminary data.</text>
</comment>
<protein>
    <recommendedName>
        <fullName evidence="4">Beta-barrel porin 2</fullName>
    </recommendedName>
</protein>
<organism evidence="2 3">
    <name type="scientific">Sphingomonas faeni</name>
    <dbReference type="NCBI Taxonomy" id="185950"/>
    <lineage>
        <taxon>Bacteria</taxon>
        <taxon>Pseudomonadati</taxon>
        <taxon>Pseudomonadota</taxon>
        <taxon>Alphaproteobacteria</taxon>
        <taxon>Sphingomonadales</taxon>
        <taxon>Sphingomonadaceae</taxon>
        <taxon>Sphingomonas</taxon>
    </lineage>
</organism>
<evidence type="ECO:0000313" key="2">
    <source>
        <dbReference type="EMBL" id="PTW48580.1"/>
    </source>
</evidence>
<keyword evidence="1" id="KW-0732">Signal</keyword>